<dbReference type="Pfam" id="PF03567">
    <property type="entry name" value="Sulfotransfer_2"/>
    <property type="match status" value="1"/>
</dbReference>
<dbReference type="GO" id="GO:0016020">
    <property type="term" value="C:membrane"/>
    <property type="evidence" value="ECO:0007669"/>
    <property type="project" value="InterPro"/>
</dbReference>
<dbReference type="RefSeq" id="WP_111352093.1">
    <property type="nucleotide sequence ID" value="NZ_QHHQ01000010.1"/>
</dbReference>
<evidence type="ECO:0008006" key="3">
    <source>
        <dbReference type="Google" id="ProtNLM"/>
    </source>
</evidence>
<dbReference type="InterPro" id="IPR027417">
    <property type="entry name" value="P-loop_NTPase"/>
</dbReference>
<proteinExistence type="predicted"/>
<dbReference type="AlphaFoldDB" id="A0A8B2NGL7"/>
<dbReference type="EMBL" id="QHHQ01000010">
    <property type="protein sequence ID" value="RAH96985.1"/>
    <property type="molecule type" value="Genomic_DNA"/>
</dbReference>
<reference evidence="1 2" key="1">
    <citation type="submission" date="2018-05" db="EMBL/GenBank/DDBJ databases">
        <title>Acuticoccus sediminis sp. nov., isolated from deep-sea sediment of Indian Ocean.</title>
        <authorList>
            <person name="Liu X."/>
            <person name="Lai Q."/>
            <person name="Du Y."/>
            <person name="Sun F."/>
            <person name="Zhang X."/>
            <person name="Wang S."/>
            <person name="Shao Z."/>
        </authorList>
    </citation>
    <scope>NUCLEOTIDE SEQUENCE [LARGE SCALE GENOMIC DNA]</scope>
    <source>
        <strain evidence="1 2">PTG4-2</strain>
    </source>
</reference>
<dbReference type="Proteomes" id="UP000249590">
    <property type="component" value="Unassembled WGS sequence"/>
</dbReference>
<dbReference type="GO" id="GO:0008146">
    <property type="term" value="F:sulfotransferase activity"/>
    <property type="evidence" value="ECO:0007669"/>
    <property type="project" value="InterPro"/>
</dbReference>
<organism evidence="1 2">
    <name type="scientific">Acuticoccus sediminis</name>
    <dbReference type="NCBI Taxonomy" id="2184697"/>
    <lineage>
        <taxon>Bacteria</taxon>
        <taxon>Pseudomonadati</taxon>
        <taxon>Pseudomonadota</taxon>
        <taxon>Alphaproteobacteria</taxon>
        <taxon>Hyphomicrobiales</taxon>
        <taxon>Amorphaceae</taxon>
        <taxon>Acuticoccus</taxon>
    </lineage>
</organism>
<dbReference type="InterPro" id="IPR005331">
    <property type="entry name" value="Sulfotransferase"/>
</dbReference>
<accession>A0A8B2NGL7</accession>
<evidence type="ECO:0000313" key="2">
    <source>
        <dbReference type="Proteomes" id="UP000249590"/>
    </source>
</evidence>
<dbReference type="SUPFAM" id="SSF52540">
    <property type="entry name" value="P-loop containing nucleoside triphosphate hydrolases"/>
    <property type="match status" value="1"/>
</dbReference>
<dbReference type="Gene3D" id="3.40.50.300">
    <property type="entry name" value="P-loop containing nucleotide triphosphate hydrolases"/>
    <property type="match status" value="1"/>
</dbReference>
<dbReference type="OrthoDB" id="7834699at2"/>
<protein>
    <recommendedName>
        <fullName evidence="3">Sulfotransferase family protein</fullName>
    </recommendedName>
</protein>
<sequence>MTASTTAPLIVHLHVPKCAGTSINTALSNHFRTRACSLANGREAAAYTETHDPAWIEANLDAIFGHLTWGALKEHARPYVYLSALRDPVDRVCSYFNYVHQTEDHPLHGLLKRELRDINLLDAAFLERNPGVNSAWSNNMSKALSGLPKIKVKDWQGASRQIVDAILDGRFVVGSLGHVTNYLRERGVVSGELPRQNVTDEAKADDFLLARPAYLTPEVLMLLHRKNVLDVRLISLVEHANRIRAARLAAAA</sequence>
<keyword evidence="2" id="KW-1185">Reference proteome</keyword>
<gene>
    <name evidence="1" type="ORF">DLJ53_30375</name>
</gene>
<comment type="caution">
    <text evidence="1">The sequence shown here is derived from an EMBL/GenBank/DDBJ whole genome shotgun (WGS) entry which is preliminary data.</text>
</comment>
<evidence type="ECO:0000313" key="1">
    <source>
        <dbReference type="EMBL" id="RAH96985.1"/>
    </source>
</evidence>
<name>A0A8B2NGL7_9HYPH</name>